<dbReference type="InParanoid" id="A0A409VFG8"/>
<dbReference type="OrthoDB" id="445357at2759"/>
<dbReference type="Gene3D" id="1.10.720.30">
    <property type="entry name" value="SAP domain"/>
    <property type="match status" value="1"/>
</dbReference>
<dbReference type="PANTHER" id="PTHR46551:SF1">
    <property type="entry name" value="SAP DOMAIN-CONTAINING RIBONUCLEOPROTEIN"/>
    <property type="match status" value="1"/>
</dbReference>
<feature type="compositionally biased region" description="Low complexity" evidence="2">
    <location>
        <begin position="88"/>
        <end position="123"/>
    </location>
</feature>
<evidence type="ECO:0000313" key="3">
    <source>
        <dbReference type="EMBL" id="PPQ65004.1"/>
    </source>
</evidence>
<dbReference type="EMBL" id="NHYE01005659">
    <property type="protein sequence ID" value="PPQ65004.1"/>
    <property type="molecule type" value="Genomic_DNA"/>
</dbReference>
<comment type="caution">
    <text evidence="3">The sequence shown here is derived from an EMBL/GenBank/DDBJ whole genome shotgun (WGS) entry which is preliminary data.</text>
</comment>
<sequence length="224" mass="23583">MDAKLRALKVVDLKAVLAKANVSAPAKATKNDLIARIQASKDALAAYAELYPQDDLLAPPEEVDWNVEDTTAEPKEAAAPAPEPAAAPAPAVATPASPAKPAPAATATPAEAAIETAASSTPAEDPELEKRRQRAARFGIPLVEPKQKKSAAKPAPPGTDPKKLEERARRFGIPAATTTATSDATNGKANGKKRPAPQAEEVDPEELERRRKRAERFGINNNKA</sequence>
<dbReference type="InterPro" id="IPR052240">
    <property type="entry name" value="SAP_domain_ribonucleoprotein"/>
</dbReference>
<protein>
    <recommendedName>
        <fullName evidence="5">THO1-MOS11 C-terminal domain-containing protein</fullName>
    </recommendedName>
</protein>
<dbReference type="FunCoup" id="A0A409VFG8">
    <property type="interactions" value="609"/>
</dbReference>
<dbReference type="AlphaFoldDB" id="A0A409VFG8"/>
<organism evidence="3 4">
    <name type="scientific">Gymnopilus dilepis</name>
    <dbReference type="NCBI Taxonomy" id="231916"/>
    <lineage>
        <taxon>Eukaryota</taxon>
        <taxon>Fungi</taxon>
        <taxon>Dikarya</taxon>
        <taxon>Basidiomycota</taxon>
        <taxon>Agaricomycotina</taxon>
        <taxon>Agaricomycetes</taxon>
        <taxon>Agaricomycetidae</taxon>
        <taxon>Agaricales</taxon>
        <taxon>Agaricineae</taxon>
        <taxon>Hymenogastraceae</taxon>
        <taxon>Gymnopilus</taxon>
    </lineage>
</organism>
<evidence type="ECO:0000313" key="4">
    <source>
        <dbReference type="Proteomes" id="UP000284706"/>
    </source>
</evidence>
<reference evidence="3 4" key="1">
    <citation type="journal article" date="2018" name="Evol. Lett.">
        <title>Horizontal gene cluster transfer increased hallucinogenic mushroom diversity.</title>
        <authorList>
            <person name="Reynolds H.T."/>
            <person name="Vijayakumar V."/>
            <person name="Gluck-Thaler E."/>
            <person name="Korotkin H.B."/>
            <person name="Matheny P.B."/>
            <person name="Slot J.C."/>
        </authorList>
    </citation>
    <scope>NUCLEOTIDE SEQUENCE [LARGE SCALE GENOMIC DNA]</scope>
    <source>
        <strain evidence="3 4">SRW20</strain>
    </source>
</reference>
<dbReference type="Proteomes" id="UP000284706">
    <property type="component" value="Unassembled WGS sequence"/>
</dbReference>
<dbReference type="InterPro" id="IPR036361">
    <property type="entry name" value="SAP_dom_sf"/>
</dbReference>
<dbReference type="GO" id="GO:0005634">
    <property type="term" value="C:nucleus"/>
    <property type="evidence" value="ECO:0007669"/>
    <property type="project" value="TreeGrafter"/>
</dbReference>
<feature type="region of interest" description="Disordered" evidence="2">
    <location>
        <begin position="59"/>
        <end position="224"/>
    </location>
</feature>
<dbReference type="GO" id="GO:0016973">
    <property type="term" value="P:poly(A)+ mRNA export from nucleus"/>
    <property type="evidence" value="ECO:0007669"/>
    <property type="project" value="TreeGrafter"/>
</dbReference>
<feature type="compositionally biased region" description="Low complexity" evidence="2">
    <location>
        <begin position="175"/>
        <end position="185"/>
    </location>
</feature>
<feature type="compositionally biased region" description="Basic and acidic residues" evidence="2">
    <location>
        <begin position="160"/>
        <end position="169"/>
    </location>
</feature>
<dbReference type="PANTHER" id="PTHR46551">
    <property type="entry name" value="SAP DOMAIN-CONTAINING RIBONUCLEOPROTEIN"/>
    <property type="match status" value="1"/>
</dbReference>
<proteinExistence type="predicted"/>
<dbReference type="STRING" id="231916.A0A409VFG8"/>
<gene>
    <name evidence="3" type="ORF">CVT26_015712</name>
</gene>
<keyword evidence="1" id="KW-0597">Phosphoprotein</keyword>
<feature type="compositionally biased region" description="Acidic residues" evidence="2">
    <location>
        <begin position="61"/>
        <end position="71"/>
    </location>
</feature>
<accession>A0A409VFG8</accession>
<evidence type="ECO:0000256" key="1">
    <source>
        <dbReference type="ARBA" id="ARBA00022553"/>
    </source>
</evidence>
<name>A0A409VFG8_9AGAR</name>
<evidence type="ECO:0000256" key="2">
    <source>
        <dbReference type="SAM" id="MobiDB-lite"/>
    </source>
</evidence>
<keyword evidence="4" id="KW-1185">Reference proteome</keyword>
<evidence type="ECO:0008006" key="5">
    <source>
        <dbReference type="Google" id="ProtNLM"/>
    </source>
</evidence>